<proteinExistence type="predicted"/>
<feature type="chain" id="PRO_5041920432" description="Lipoprotein" evidence="1">
    <location>
        <begin position="16"/>
        <end position="228"/>
    </location>
</feature>
<accession>A0AAE3MCZ7</accession>
<evidence type="ECO:0000313" key="3">
    <source>
        <dbReference type="Proteomes" id="UP001207408"/>
    </source>
</evidence>
<dbReference type="RefSeq" id="WP_301198817.1">
    <property type="nucleotide sequence ID" value="NZ_JAPDPI010000011.1"/>
</dbReference>
<comment type="caution">
    <text evidence="2">The sequence shown here is derived from an EMBL/GenBank/DDBJ whole genome shotgun (WGS) entry which is preliminary data.</text>
</comment>
<gene>
    <name evidence="2" type="ORF">OM074_07385</name>
</gene>
<keyword evidence="1" id="KW-0732">Signal</keyword>
<name>A0AAE3MCZ7_9BACT</name>
<protein>
    <recommendedName>
        <fullName evidence="4">Lipoprotein</fullName>
    </recommendedName>
</protein>
<evidence type="ECO:0000256" key="1">
    <source>
        <dbReference type="SAM" id="SignalP"/>
    </source>
</evidence>
<dbReference type="Proteomes" id="UP001207408">
    <property type="component" value="Unassembled WGS sequence"/>
</dbReference>
<sequence length="228" mass="26215">MRHFFLFFLSIILLAGCGSGSNRSDVIDSGHLIYHIEYSDTVTGAPVNTMMPGEWNLYFNQEKLKNEIRAGFNLFSISFISNSPLDSCFVLFSFMEKDMYFPISSKDYLFIFDKNSKVTVTYDPSEKKEIAGFSCQAANVAFEGREPFKVYYTEEIKIIEPNRHTPLNMIPGVLMDFPYEYQGVRMRLTAKEYLNEKPPNRTFTISPKAKRTDKKEVVAMVNTLLSSF</sequence>
<feature type="signal peptide" evidence="1">
    <location>
        <begin position="1"/>
        <end position="15"/>
    </location>
</feature>
<evidence type="ECO:0000313" key="2">
    <source>
        <dbReference type="EMBL" id="MCW3805446.1"/>
    </source>
</evidence>
<dbReference type="PROSITE" id="PS51257">
    <property type="entry name" value="PROKAR_LIPOPROTEIN"/>
    <property type="match status" value="1"/>
</dbReference>
<dbReference type="AlphaFoldDB" id="A0AAE3MCZ7"/>
<evidence type="ECO:0008006" key="4">
    <source>
        <dbReference type="Google" id="ProtNLM"/>
    </source>
</evidence>
<reference evidence="2" key="1">
    <citation type="submission" date="2022-10" db="EMBL/GenBank/DDBJ databases">
        <authorList>
            <person name="Yu W.X."/>
        </authorList>
    </citation>
    <scope>NUCLEOTIDE SEQUENCE</scope>
    <source>
        <strain evidence="2">D04</strain>
    </source>
</reference>
<keyword evidence="3" id="KW-1185">Reference proteome</keyword>
<organism evidence="2 3">
    <name type="scientific">Plebeiibacterium marinum</name>
    <dbReference type="NCBI Taxonomy" id="2992111"/>
    <lineage>
        <taxon>Bacteria</taxon>
        <taxon>Pseudomonadati</taxon>
        <taxon>Bacteroidota</taxon>
        <taxon>Bacteroidia</taxon>
        <taxon>Marinilabiliales</taxon>
        <taxon>Marinilabiliaceae</taxon>
        <taxon>Plebeiibacterium</taxon>
    </lineage>
</organism>
<dbReference type="EMBL" id="JAPDPI010000011">
    <property type="protein sequence ID" value="MCW3805446.1"/>
    <property type="molecule type" value="Genomic_DNA"/>
</dbReference>